<proteinExistence type="predicted"/>
<comment type="caution">
    <text evidence="1">The sequence shown here is derived from an EMBL/GenBank/DDBJ whole genome shotgun (WGS) entry which is preliminary data.</text>
</comment>
<reference evidence="1" key="1">
    <citation type="journal article" date="2020" name="mSystems">
        <title>Genome- and Community-Level Interaction Insights into Carbon Utilization and Element Cycling Functions of Hydrothermarchaeota in Hydrothermal Sediment.</title>
        <authorList>
            <person name="Zhou Z."/>
            <person name="Liu Y."/>
            <person name="Xu W."/>
            <person name="Pan J."/>
            <person name="Luo Z.H."/>
            <person name="Li M."/>
        </authorList>
    </citation>
    <scope>NUCLEOTIDE SEQUENCE [LARGE SCALE GENOMIC DNA]</scope>
    <source>
        <strain evidence="1">SpSt-669</strain>
    </source>
</reference>
<organism evidence="1">
    <name type="scientific">Caldiarchaeum subterraneum</name>
    <dbReference type="NCBI Taxonomy" id="311458"/>
    <lineage>
        <taxon>Archaea</taxon>
        <taxon>Nitrososphaerota</taxon>
        <taxon>Candidatus Caldarchaeales</taxon>
        <taxon>Candidatus Caldarchaeaceae</taxon>
        <taxon>Candidatus Caldarchaeum</taxon>
    </lineage>
</organism>
<sequence length="142" mass="15217">MSSKPLLLLAVAAALTPTIIFSILITVNQVSILPNRPDTTYIFGRDTSSGAQIERIQLNLAGNTVVTVTITYWMPTNARYQKQVGLYDSSGNLIAIGSDCRQESGSRTRTINTVPDISVDDVATVKACIIRVTSCVGPPSCL</sequence>
<name>A0A7J3G3T0_CALS0</name>
<dbReference type="AlphaFoldDB" id="A0A7J3G3T0"/>
<gene>
    <name evidence="1" type="ORF">ENU43_02070</name>
</gene>
<dbReference type="EMBL" id="DTCM01000024">
    <property type="protein sequence ID" value="HGL40442.1"/>
    <property type="molecule type" value="Genomic_DNA"/>
</dbReference>
<evidence type="ECO:0000313" key="1">
    <source>
        <dbReference type="EMBL" id="HGL40442.1"/>
    </source>
</evidence>
<protein>
    <submittedName>
        <fullName evidence="1">Uncharacterized protein</fullName>
    </submittedName>
</protein>
<accession>A0A7J3G3T0</accession>